<proteinExistence type="predicted"/>
<reference evidence="1" key="1">
    <citation type="submission" date="2014-09" db="EMBL/GenBank/DDBJ databases">
        <authorList>
            <person name="Magalhaes I.L.F."/>
            <person name="Oliveira U."/>
            <person name="Santos F.R."/>
            <person name="Vidigal T.H.D.A."/>
            <person name="Brescovit A.D."/>
            <person name="Santos A.J."/>
        </authorList>
    </citation>
    <scope>NUCLEOTIDE SEQUENCE</scope>
    <source>
        <tissue evidence="1">Shoot tissue taken approximately 20 cm above the soil surface</tissue>
    </source>
</reference>
<sequence length="85" mass="9696">MQLPYHSTPSESELLTCSFLRSQCTSHRGPRLPRLICFLNCSGSISDRHNHWVFYLEQRSAKITTRGTITMTIITCSVLGREVPK</sequence>
<organism evidence="1">
    <name type="scientific">Arundo donax</name>
    <name type="common">Giant reed</name>
    <name type="synonym">Donax arundinaceus</name>
    <dbReference type="NCBI Taxonomy" id="35708"/>
    <lineage>
        <taxon>Eukaryota</taxon>
        <taxon>Viridiplantae</taxon>
        <taxon>Streptophyta</taxon>
        <taxon>Embryophyta</taxon>
        <taxon>Tracheophyta</taxon>
        <taxon>Spermatophyta</taxon>
        <taxon>Magnoliopsida</taxon>
        <taxon>Liliopsida</taxon>
        <taxon>Poales</taxon>
        <taxon>Poaceae</taxon>
        <taxon>PACMAD clade</taxon>
        <taxon>Arundinoideae</taxon>
        <taxon>Arundineae</taxon>
        <taxon>Arundo</taxon>
    </lineage>
</organism>
<accession>A0A0A9G366</accession>
<dbReference type="AlphaFoldDB" id="A0A0A9G366"/>
<protein>
    <submittedName>
        <fullName evidence="1">Uncharacterized protein</fullName>
    </submittedName>
</protein>
<evidence type="ECO:0000313" key="1">
    <source>
        <dbReference type="EMBL" id="JAE18952.1"/>
    </source>
</evidence>
<name>A0A0A9G366_ARUDO</name>
<dbReference type="EMBL" id="GBRH01178944">
    <property type="protein sequence ID" value="JAE18952.1"/>
    <property type="molecule type" value="Transcribed_RNA"/>
</dbReference>
<reference evidence="1" key="2">
    <citation type="journal article" date="2015" name="Data Brief">
        <title>Shoot transcriptome of the giant reed, Arundo donax.</title>
        <authorList>
            <person name="Barrero R.A."/>
            <person name="Guerrero F.D."/>
            <person name="Moolhuijzen P."/>
            <person name="Goolsby J.A."/>
            <person name="Tidwell J."/>
            <person name="Bellgard S.E."/>
            <person name="Bellgard M.I."/>
        </authorList>
    </citation>
    <scope>NUCLEOTIDE SEQUENCE</scope>
    <source>
        <tissue evidence="1">Shoot tissue taken approximately 20 cm above the soil surface</tissue>
    </source>
</reference>